<dbReference type="EMBL" id="VIQT01000024">
    <property type="protein sequence ID" value="NDO40744.1"/>
    <property type="molecule type" value="Genomic_DNA"/>
</dbReference>
<comment type="caution">
    <text evidence="3">The sequence shown here is derived from an EMBL/GenBank/DDBJ whole genome shotgun (WGS) entry which is preliminary data.</text>
</comment>
<dbReference type="AlphaFoldDB" id="A0A845T1H7"/>
<gene>
    <name evidence="3" type="ORF">FMM72_16270</name>
</gene>
<feature type="domain" description="MobA/VirD2-like nuclease" evidence="2">
    <location>
        <begin position="46"/>
        <end position="173"/>
    </location>
</feature>
<evidence type="ECO:0000313" key="3">
    <source>
        <dbReference type="EMBL" id="NDO40744.1"/>
    </source>
</evidence>
<name>A0A845T1H7_9FIRM</name>
<dbReference type="Pfam" id="PF03432">
    <property type="entry name" value="Relaxase"/>
    <property type="match status" value="1"/>
</dbReference>
<reference evidence="3 4" key="1">
    <citation type="submission" date="2019-06" db="EMBL/GenBank/DDBJ databases">
        <title>Draft genome sequences of 15 bacterial species constituting the stable defined intestinal microbiota of the GM15 gnotobiotic mouse model.</title>
        <authorList>
            <person name="Elie C."/>
            <person name="Mathieu A."/>
            <person name="Saliou A."/>
            <person name="Darnaud M."/>
            <person name="Leulier F."/>
            <person name="Tamellini A."/>
        </authorList>
    </citation>
    <scope>NUCLEOTIDE SEQUENCE [LARGE SCALE GENOMIC DNA]</scope>
    <source>
        <strain evidence="3 4">JM4-15</strain>
    </source>
</reference>
<dbReference type="InterPro" id="IPR005094">
    <property type="entry name" value="Endonuclease_MobA/VirD2"/>
</dbReference>
<evidence type="ECO:0000259" key="2">
    <source>
        <dbReference type="Pfam" id="PF03432"/>
    </source>
</evidence>
<organism evidence="3 4">
    <name type="scientific">Anaerotruncus colihominis</name>
    <dbReference type="NCBI Taxonomy" id="169435"/>
    <lineage>
        <taxon>Bacteria</taxon>
        <taxon>Bacillati</taxon>
        <taxon>Bacillota</taxon>
        <taxon>Clostridia</taxon>
        <taxon>Eubacteriales</taxon>
        <taxon>Oscillospiraceae</taxon>
        <taxon>Anaerotruncus</taxon>
    </lineage>
</organism>
<sequence>MAVTSIWPIKGRVDKVINYARNPEKTTEGSYGELASLHAIDNVVEYAADDMKTERRSYVSCLNCREDTAAAQFMETKRLWGKLGGRVCYHGYQSFKADEVTAETAHEIGVKLAQELWGDRFEVVVATHCNTGHYHNHFVINSVSWADGYKFYNSPADYARMREVSDRLCREYAISVIENPGGRAKHYAEWQAEQNGKPTHRGTIRADIDRAILASTTERDFLRVMGEMGYQLKTRGKGGKPLKYPALKPPDAGGYFRFHKLGEGYSLEQIKERILQNLQKQAPFPEVVHRPPRRYRVRGKPRKKVTGLRALYFRYCYELHIIVKRPASVKRVSFLLQEDIAKLDRLDAETRFLGKQHIGTIGELTAHREMASAEINALTAQRQELRKELRRLNRQGDATAISEVKDKISAISSRLKALRKEVVLCDSIAQRSGQVKENLERLIEQKETERKELTQHELFRRRGGAGREAVPGNR</sequence>
<evidence type="ECO:0000256" key="1">
    <source>
        <dbReference type="SAM" id="Coils"/>
    </source>
</evidence>
<evidence type="ECO:0000313" key="4">
    <source>
        <dbReference type="Proteomes" id="UP000462501"/>
    </source>
</evidence>
<proteinExistence type="predicted"/>
<feature type="coiled-coil region" evidence="1">
    <location>
        <begin position="368"/>
        <end position="456"/>
    </location>
</feature>
<dbReference type="Proteomes" id="UP000462501">
    <property type="component" value="Unassembled WGS sequence"/>
</dbReference>
<keyword evidence="1" id="KW-0175">Coiled coil</keyword>
<protein>
    <recommendedName>
        <fullName evidence="2">MobA/VirD2-like nuclease domain-containing protein</fullName>
    </recommendedName>
</protein>
<accession>A0A845T1H7</accession>